<dbReference type="RefSeq" id="WP_285661951.1">
    <property type="nucleotide sequence ID" value="NZ_BSTX01000001.1"/>
</dbReference>
<feature type="transmembrane region" description="Helical" evidence="8">
    <location>
        <begin position="41"/>
        <end position="60"/>
    </location>
</feature>
<evidence type="ECO:0000256" key="3">
    <source>
        <dbReference type="ARBA" id="ARBA00022448"/>
    </source>
</evidence>
<dbReference type="PANTHER" id="PTHR36122:SF2">
    <property type="entry name" value="NICOTINAMIDE RIBOSIDE TRANSPORTER PNUC"/>
    <property type="match status" value="1"/>
</dbReference>
<comment type="subcellular location">
    <subcellularLocation>
        <location evidence="1">Cell membrane</location>
        <topology evidence="1">Multi-pass membrane protein</topology>
    </subcellularLocation>
</comment>
<evidence type="ECO:0000256" key="4">
    <source>
        <dbReference type="ARBA" id="ARBA00022475"/>
    </source>
</evidence>
<evidence type="ECO:0000256" key="5">
    <source>
        <dbReference type="ARBA" id="ARBA00022692"/>
    </source>
</evidence>
<comment type="similarity">
    <text evidence="2">Belongs to the nicotinamide ribonucleoside (NR) uptake permease (TC 4.B.1) family.</text>
</comment>
<keyword evidence="3" id="KW-0813">Transport</keyword>
<dbReference type="AlphaFoldDB" id="A0A9W6W8B0"/>
<reference evidence="9" key="1">
    <citation type="submission" date="2023-03" db="EMBL/GenBank/DDBJ databases">
        <title>Actinorhabdospora filicis NBRC 111898.</title>
        <authorList>
            <person name="Ichikawa N."/>
            <person name="Sato H."/>
            <person name="Tonouchi N."/>
        </authorList>
    </citation>
    <scope>NUCLEOTIDE SEQUENCE</scope>
    <source>
        <strain evidence="9">NBRC 111898</strain>
    </source>
</reference>
<organism evidence="9 10">
    <name type="scientific">Actinorhabdospora filicis</name>
    <dbReference type="NCBI Taxonomy" id="1785913"/>
    <lineage>
        <taxon>Bacteria</taxon>
        <taxon>Bacillati</taxon>
        <taxon>Actinomycetota</taxon>
        <taxon>Actinomycetes</taxon>
        <taxon>Micromonosporales</taxon>
        <taxon>Micromonosporaceae</taxon>
        <taxon>Actinorhabdospora</taxon>
    </lineage>
</organism>
<dbReference type="NCBIfam" id="TIGR01528">
    <property type="entry name" value="NMN_trans_PnuC"/>
    <property type="match status" value="1"/>
</dbReference>
<evidence type="ECO:0000313" key="9">
    <source>
        <dbReference type="EMBL" id="GLZ76793.1"/>
    </source>
</evidence>
<keyword evidence="4" id="KW-1003">Cell membrane</keyword>
<protein>
    <submittedName>
        <fullName evidence="9">Nicotinamide mononucleotide transporter</fullName>
    </submittedName>
</protein>
<dbReference type="InterPro" id="IPR006419">
    <property type="entry name" value="NMN_transpt_PnuC"/>
</dbReference>
<keyword evidence="10" id="KW-1185">Reference proteome</keyword>
<gene>
    <name evidence="9" type="primary">pnuC</name>
    <name evidence="9" type="ORF">Afil01_16000</name>
</gene>
<dbReference type="PANTHER" id="PTHR36122">
    <property type="entry name" value="NICOTINAMIDE RIBOSIDE TRANSPORTER PNUC"/>
    <property type="match status" value="1"/>
</dbReference>
<keyword evidence="6 8" id="KW-1133">Transmembrane helix</keyword>
<feature type="transmembrane region" description="Helical" evidence="8">
    <location>
        <begin position="178"/>
        <end position="198"/>
    </location>
</feature>
<feature type="transmembrane region" description="Helical" evidence="8">
    <location>
        <begin position="139"/>
        <end position="166"/>
    </location>
</feature>
<evidence type="ECO:0000256" key="6">
    <source>
        <dbReference type="ARBA" id="ARBA00022989"/>
    </source>
</evidence>
<evidence type="ECO:0000256" key="8">
    <source>
        <dbReference type="SAM" id="Phobius"/>
    </source>
</evidence>
<evidence type="ECO:0000256" key="7">
    <source>
        <dbReference type="ARBA" id="ARBA00023136"/>
    </source>
</evidence>
<accession>A0A9W6W8B0</accession>
<dbReference type="Pfam" id="PF04973">
    <property type="entry name" value="NMN_transporter"/>
    <property type="match status" value="1"/>
</dbReference>
<feature type="transmembrane region" description="Helical" evidence="8">
    <location>
        <begin position="104"/>
        <end position="124"/>
    </location>
</feature>
<keyword evidence="5 8" id="KW-0812">Transmembrane</keyword>
<feature type="transmembrane region" description="Helical" evidence="8">
    <location>
        <begin position="66"/>
        <end position="83"/>
    </location>
</feature>
<dbReference type="GO" id="GO:0034257">
    <property type="term" value="F:nicotinamide riboside transmembrane transporter activity"/>
    <property type="evidence" value="ECO:0007669"/>
    <property type="project" value="InterPro"/>
</dbReference>
<keyword evidence="7 8" id="KW-0472">Membrane</keyword>
<dbReference type="EMBL" id="BSTX01000001">
    <property type="protein sequence ID" value="GLZ76793.1"/>
    <property type="molecule type" value="Genomic_DNA"/>
</dbReference>
<evidence type="ECO:0000256" key="1">
    <source>
        <dbReference type="ARBA" id="ARBA00004651"/>
    </source>
</evidence>
<evidence type="ECO:0000256" key="2">
    <source>
        <dbReference type="ARBA" id="ARBA00006669"/>
    </source>
</evidence>
<dbReference type="GO" id="GO:0005886">
    <property type="term" value="C:plasma membrane"/>
    <property type="evidence" value="ECO:0007669"/>
    <property type="project" value="UniProtKB-SubCell"/>
</dbReference>
<evidence type="ECO:0000313" key="10">
    <source>
        <dbReference type="Proteomes" id="UP001165079"/>
    </source>
</evidence>
<dbReference type="Proteomes" id="UP001165079">
    <property type="component" value="Unassembled WGS sequence"/>
</dbReference>
<sequence>MSSLLLDHGLNLLGQKISWAELIGQISALLVVLLADRRTIWTWPVQILATVMLFIVYASAPLYGLAARQVAILLISVFGWWAWTRHKKAVFGMVVRSATAKERVIMAAVMLAGTAAFGGLLAYLNAQGFYASWNPFPDAWIFVGTLVAFAAQAARLVDFWLVWLAVDIVGVPLQIGAHLYFSALVYIVFAVLVIKGFLDWRSTARRAVQA</sequence>
<name>A0A9W6W8B0_9ACTN</name>
<proteinExistence type="inferred from homology"/>
<comment type="caution">
    <text evidence="9">The sequence shown here is derived from an EMBL/GenBank/DDBJ whole genome shotgun (WGS) entry which is preliminary data.</text>
</comment>